<organism evidence="2 3">
    <name type="scientific">Nocardiopsis kunsanensis</name>
    <dbReference type="NCBI Taxonomy" id="141693"/>
    <lineage>
        <taxon>Bacteria</taxon>
        <taxon>Bacillati</taxon>
        <taxon>Actinomycetota</taxon>
        <taxon>Actinomycetes</taxon>
        <taxon>Streptosporangiales</taxon>
        <taxon>Nocardiopsidaceae</taxon>
        <taxon>Nocardiopsis</taxon>
    </lineage>
</organism>
<proteinExistence type="predicted"/>
<accession>A0A918X9D3</accession>
<reference evidence="2 3" key="1">
    <citation type="journal article" date="2014" name="Int. J. Syst. Evol. Microbiol.">
        <title>Complete genome sequence of Corynebacterium casei LMG S-19264T (=DSM 44701T), isolated from a smear-ripened cheese.</title>
        <authorList>
            <consortium name="US DOE Joint Genome Institute (JGI-PGF)"/>
            <person name="Walter F."/>
            <person name="Albersmeier A."/>
            <person name="Kalinowski J."/>
            <person name="Ruckert C."/>
        </authorList>
    </citation>
    <scope>NUCLEOTIDE SEQUENCE [LARGE SCALE GENOMIC DNA]</scope>
    <source>
        <strain evidence="2 3">KCTC 19473</strain>
    </source>
</reference>
<dbReference type="PANTHER" id="PTHR35525:SF3">
    <property type="entry name" value="BLL6575 PROTEIN"/>
    <property type="match status" value="1"/>
</dbReference>
<dbReference type="AlphaFoldDB" id="A0A918X9D3"/>
<evidence type="ECO:0000313" key="2">
    <source>
        <dbReference type="EMBL" id="GHD19593.1"/>
    </source>
</evidence>
<dbReference type="PANTHER" id="PTHR35525">
    <property type="entry name" value="BLL6575 PROTEIN"/>
    <property type="match status" value="1"/>
</dbReference>
<dbReference type="InterPro" id="IPR010852">
    <property type="entry name" value="ABATE"/>
</dbReference>
<keyword evidence="3" id="KW-1185">Reference proteome</keyword>
<evidence type="ECO:0000259" key="1">
    <source>
        <dbReference type="Pfam" id="PF11706"/>
    </source>
</evidence>
<dbReference type="RefSeq" id="WP_193517493.1">
    <property type="nucleotide sequence ID" value="NZ_BMXL01000004.1"/>
</dbReference>
<dbReference type="InterPro" id="IPR023286">
    <property type="entry name" value="ABATE_dom_sf"/>
</dbReference>
<sequence>MDTTPLPRTSSGSSVRAVAERTTDLLNTLAQEDTGPAQLEQVLRAHGESEPHLTQKDTTALHRVAADLRHVLDAATTEQAAERLNHLLATTAHPPRLTDHGATTHWHLHLDSHDDAPWAEWAASSAGMCLALLLSDRQRPPGGVCAAHGCARVFIDTGNGSPRRHCSRRCATRARVAAHRAARQDSASTATASTSTS</sequence>
<gene>
    <name evidence="2" type="ORF">GCM10007147_10610</name>
</gene>
<name>A0A918X9D3_9ACTN</name>
<evidence type="ECO:0000313" key="3">
    <source>
        <dbReference type="Proteomes" id="UP000654947"/>
    </source>
</evidence>
<protein>
    <recommendedName>
        <fullName evidence="1">Zinc finger CGNR domain-containing protein</fullName>
    </recommendedName>
</protein>
<feature type="domain" description="Zinc finger CGNR" evidence="1">
    <location>
        <begin position="144"/>
        <end position="181"/>
    </location>
</feature>
<dbReference type="Gene3D" id="1.10.3300.10">
    <property type="entry name" value="Jann2411-like domain"/>
    <property type="match status" value="1"/>
</dbReference>
<dbReference type="SUPFAM" id="SSF160904">
    <property type="entry name" value="Jann2411-like"/>
    <property type="match status" value="1"/>
</dbReference>
<dbReference type="Pfam" id="PF11706">
    <property type="entry name" value="zf-CGNR"/>
    <property type="match status" value="1"/>
</dbReference>
<dbReference type="EMBL" id="BMXL01000004">
    <property type="protein sequence ID" value="GHD19593.1"/>
    <property type="molecule type" value="Genomic_DNA"/>
</dbReference>
<comment type="caution">
    <text evidence="2">The sequence shown here is derived from an EMBL/GenBank/DDBJ whole genome shotgun (WGS) entry which is preliminary data.</text>
</comment>
<dbReference type="InterPro" id="IPR021005">
    <property type="entry name" value="Znf_CGNR"/>
</dbReference>
<dbReference type="Proteomes" id="UP000654947">
    <property type="component" value="Unassembled WGS sequence"/>
</dbReference>